<evidence type="ECO:0008006" key="3">
    <source>
        <dbReference type="Google" id="ProtNLM"/>
    </source>
</evidence>
<sequence length="199" mass="23279">MEGRATLIQSVTQSIPVYTMHTTYLPTRVCNYFDKLNRDFLWLLCWNRLLTNANEQRLRRHLCQIGTFSRCNQSLERLEHVFKQCPRAHQHINLIKGVSTPLKYLEVLKAHFSFKFPIARTNCWAKVSLVQISFPFHSQSKDCNKSFPNLVSMGTYGTDARPVDRTKISRSRCTRFQWLFRKSNSPFHRILAPALNGDD</sequence>
<proteinExistence type="predicted"/>
<gene>
    <name evidence="1" type="ORF">VNO77_50006</name>
</gene>
<organism evidence="1 2">
    <name type="scientific">Canavalia gladiata</name>
    <name type="common">Sword bean</name>
    <name type="synonym">Dolichos gladiatus</name>
    <dbReference type="NCBI Taxonomy" id="3824"/>
    <lineage>
        <taxon>Eukaryota</taxon>
        <taxon>Viridiplantae</taxon>
        <taxon>Streptophyta</taxon>
        <taxon>Embryophyta</taxon>
        <taxon>Tracheophyta</taxon>
        <taxon>Spermatophyta</taxon>
        <taxon>Magnoliopsida</taxon>
        <taxon>eudicotyledons</taxon>
        <taxon>Gunneridae</taxon>
        <taxon>Pentapetalae</taxon>
        <taxon>rosids</taxon>
        <taxon>fabids</taxon>
        <taxon>Fabales</taxon>
        <taxon>Fabaceae</taxon>
        <taxon>Papilionoideae</taxon>
        <taxon>50 kb inversion clade</taxon>
        <taxon>NPAAA clade</taxon>
        <taxon>indigoferoid/millettioid clade</taxon>
        <taxon>Phaseoleae</taxon>
        <taxon>Canavalia</taxon>
    </lineage>
</organism>
<evidence type="ECO:0000313" key="2">
    <source>
        <dbReference type="Proteomes" id="UP001367508"/>
    </source>
</evidence>
<evidence type="ECO:0000313" key="1">
    <source>
        <dbReference type="EMBL" id="KAK7296583.1"/>
    </source>
</evidence>
<dbReference type="Proteomes" id="UP001367508">
    <property type="component" value="Unassembled WGS sequence"/>
</dbReference>
<reference evidence="1 2" key="1">
    <citation type="submission" date="2024-01" db="EMBL/GenBank/DDBJ databases">
        <title>The genomes of 5 underutilized Papilionoideae crops provide insights into root nodulation and disease resistanc.</title>
        <authorList>
            <person name="Jiang F."/>
        </authorList>
    </citation>
    <scope>NUCLEOTIDE SEQUENCE [LARGE SCALE GENOMIC DNA]</scope>
    <source>
        <strain evidence="1">LVBAO_FW01</strain>
        <tissue evidence="1">Leaves</tissue>
    </source>
</reference>
<comment type="caution">
    <text evidence="1">The sequence shown here is derived from an EMBL/GenBank/DDBJ whole genome shotgun (WGS) entry which is preliminary data.</text>
</comment>
<name>A0AAN9PFE9_CANGL</name>
<dbReference type="AlphaFoldDB" id="A0AAN9PFE9"/>
<accession>A0AAN9PFE9</accession>
<keyword evidence="2" id="KW-1185">Reference proteome</keyword>
<protein>
    <recommendedName>
        <fullName evidence="3">Reverse transcriptase zinc-binding domain-containing protein</fullName>
    </recommendedName>
</protein>
<dbReference type="EMBL" id="JAYMYQ010000067">
    <property type="protein sequence ID" value="KAK7296583.1"/>
    <property type="molecule type" value="Genomic_DNA"/>
</dbReference>